<keyword evidence="7" id="KW-0963">Cytoplasm</keyword>
<dbReference type="PRINTS" id="PR00380">
    <property type="entry name" value="KINESINHEAVY"/>
</dbReference>
<evidence type="ECO:0000256" key="6">
    <source>
        <dbReference type="ARBA" id="ARBA00023054"/>
    </source>
</evidence>
<dbReference type="AlphaFoldDB" id="A0A8K1FXZ8"/>
<dbReference type="EMBL" id="SWJQ01003825">
    <property type="protein sequence ID" value="TRZ05601.1"/>
    <property type="molecule type" value="Genomic_DNA"/>
</dbReference>
<comment type="subcellular location">
    <subcellularLocation>
        <location evidence="1">Cytoplasm</location>
        <location evidence="1">Cytoskeleton</location>
    </subcellularLocation>
</comment>
<dbReference type="GO" id="GO:0005524">
    <property type="term" value="F:ATP binding"/>
    <property type="evidence" value="ECO:0007669"/>
    <property type="project" value="UniProtKB-KW"/>
</dbReference>
<feature type="non-terminal residue" evidence="10">
    <location>
        <position position="122"/>
    </location>
</feature>
<keyword evidence="7" id="KW-0206">Cytoskeleton</keyword>
<dbReference type="Pfam" id="PF00225">
    <property type="entry name" value="Kinesin"/>
    <property type="match status" value="1"/>
</dbReference>
<dbReference type="PANTHER" id="PTHR47968">
    <property type="entry name" value="CENTROMERE PROTEIN E"/>
    <property type="match status" value="1"/>
</dbReference>
<evidence type="ECO:0000259" key="9">
    <source>
        <dbReference type="PROSITE" id="PS50067"/>
    </source>
</evidence>
<comment type="similarity">
    <text evidence="8">Belongs to the TRAFAC class myosin-kinesin ATPase superfamily. Kinesin family.</text>
</comment>
<dbReference type="InterPro" id="IPR027417">
    <property type="entry name" value="P-loop_NTPase"/>
</dbReference>
<dbReference type="InterPro" id="IPR001752">
    <property type="entry name" value="Kinesin_motor_dom"/>
</dbReference>
<evidence type="ECO:0000313" key="10">
    <source>
        <dbReference type="EMBL" id="TRZ05601.1"/>
    </source>
</evidence>
<protein>
    <recommendedName>
        <fullName evidence="9">Kinesin motor domain-containing protein</fullName>
    </recommendedName>
</protein>
<comment type="caution">
    <text evidence="8">Lacks conserved residue(s) required for the propagation of feature annotation.</text>
</comment>
<evidence type="ECO:0000256" key="3">
    <source>
        <dbReference type="ARBA" id="ARBA00022701"/>
    </source>
</evidence>
<feature type="domain" description="Kinesin motor" evidence="9">
    <location>
        <begin position="1"/>
        <end position="112"/>
    </location>
</feature>
<dbReference type="GO" id="GO:0005874">
    <property type="term" value="C:microtubule"/>
    <property type="evidence" value="ECO:0007669"/>
    <property type="project" value="UniProtKB-KW"/>
</dbReference>
<evidence type="ECO:0000313" key="11">
    <source>
        <dbReference type="Proteomes" id="UP000796761"/>
    </source>
</evidence>
<proteinExistence type="inferred from homology"/>
<evidence type="ECO:0000256" key="4">
    <source>
        <dbReference type="ARBA" id="ARBA00022741"/>
    </source>
</evidence>
<dbReference type="InterPro" id="IPR027640">
    <property type="entry name" value="Kinesin-like_fam"/>
</dbReference>
<evidence type="ECO:0000256" key="8">
    <source>
        <dbReference type="PROSITE-ProRule" id="PRU00283"/>
    </source>
</evidence>
<dbReference type="OrthoDB" id="3176171at2759"/>
<dbReference type="SMART" id="SM00129">
    <property type="entry name" value="KISc"/>
    <property type="match status" value="1"/>
</dbReference>
<dbReference type="InterPro" id="IPR036961">
    <property type="entry name" value="Kinesin_motor_dom_sf"/>
</dbReference>
<keyword evidence="11" id="KW-1185">Reference proteome</keyword>
<dbReference type="PANTHER" id="PTHR47968:SF62">
    <property type="entry name" value="KINESIN FAMILY MEMBER 5A"/>
    <property type="match status" value="1"/>
</dbReference>
<keyword evidence="3" id="KW-0493">Microtubule</keyword>
<name>A0A8K1FXZ8_9PASS</name>
<keyword evidence="6" id="KW-0175">Coiled coil</keyword>
<evidence type="ECO:0000256" key="5">
    <source>
        <dbReference type="ARBA" id="ARBA00022840"/>
    </source>
</evidence>
<comment type="caution">
    <text evidence="10">The sequence shown here is derived from an EMBL/GenBank/DDBJ whole genome shotgun (WGS) entry which is preliminary data.</text>
</comment>
<organism evidence="10 11">
    <name type="scientific">Zosterops borbonicus</name>
    <dbReference type="NCBI Taxonomy" id="364589"/>
    <lineage>
        <taxon>Eukaryota</taxon>
        <taxon>Metazoa</taxon>
        <taxon>Chordata</taxon>
        <taxon>Craniata</taxon>
        <taxon>Vertebrata</taxon>
        <taxon>Euteleostomi</taxon>
        <taxon>Archelosauria</taxon>
        <taxon>Archosauria</taxon>
        <taxon>Dinosauria</taxon>
        <taxon>Saurischia</taxon>
        <taxon>Theropoda</taxon>
        <taxon>Coelurosauria</taxon>
        <taxon>Aves</taxon>
        <taxon>Neognathae</taxon>
        <taxon>Neoaves</taxon>
        <taxon>Telluraves</taxon>
        <taxon>Australaves</taxon>
        <taxon>Passeriformes</taxon>
        <taxon>Sylvioidea</taxon>
        <taxon>Zosteropidae</taxon>
        <taxon>Zosterops</taxon>
    </lineage>
</organism>
<dbReference type="GO" id="GO:0008017">
    <property type="term" value="F:microtubule binding"/>
    <property type="evidence" value="ECO:0007669"/>
    <property type="project" value="InterPro"/>
</dbReference>
<dbReference type="SUPFAM" id="SSF52540">
    <property type="entry name" value="P-loop containing nucleoside triphosphate hydrolases"/>
    <property type="match status" value="1"/>
</dbReference>
<keyword evidence="5" id="KW-0067">ATP-binding</keyword>
<feature type="non-terminal residue" evidence="10">
    <location>
        <position position="1"/>
    </location>
</feature>
<keyword evidence="2" id="KW-0597">Phosphoprotein</keyword>
<sequence length="122" mass="13824">GETNRVIAEHSLNKNSSRSHCIFTMYIESEGQVRVEASYINKSLSFLEQLVIALADPKREHIPFRQSKLTHVLKDSLGGNCNTVLVTNVYGEAEHVEETTSVKALEKEIYLLRKELILHDSL</sequence>
<dbReference type="GO" id="GO:0003777">
    <property type="term" value="F:microtubule motor activity"/>
    <property type="evidence" value="ECO:0007669"/>
    <property type="project" value="InterPro"/>
</dbReference>
<gene>
    <name evidence="10" type="ORF">HGM15179_021506</name>
</gene>
<evidence type="ECO:0000256" key="7">
    <source>
        <dbReference type="ARBA" id="ARBA00023212"/>
    </source>
</evidence>
<accession>A0A8K1FXZ8</accession>
<reference evidence="10" key="1">
    <citation type="submission" date="2019-04" db="EMBL/GenBank/DDBJ databases">
        <title>Genome assembly of Zosterops borbonicus 15179.</title>
        <authorList>
            <person name="Leroy T."/>
            <person name="Anselmetti Y."/>
            <person name="Tilak M.-K."/>
            <person name="Nabholz B."/>
        </authorList>
    </citation>
    <scope>NUCLEOTIDE SEQUENCE</scope>
    <source>
        <strain evidence="10">HGM_15179</strain>
        <tissue evidence="10">Muscle</tissue>
    </source>
</reference>
<keyword evidence="4" id="KW-0547">Nucleotide-binding</keyword>
<dbReference type="Gene3D" id="3.40.850.10">
    <property type="entry name" value="Kinesin motor domain"/>
    <property type="match status" value="2"/>
</dbReference>
<evidence type="ECO:0000256" key="1">
    <source>
        <dbReference type="ARBA" id="ARBA00004245"/>
    </source>
</evidence>
<dbReference type="GO" id="GO:0007018">
    <property type="term" value="P:microtubule-based movement"/>
    <property type="evidence" value="ECO:0007669"/>
    <property type="project" value="InterPro"/>
</dbReference>
<evidence type="ECO:0000256" key="2">
    <source>
        <dbReference type="ARBA" id="ARBA00022553"/>
    </source>
</evidence>
<dbReference type="PROSITE" id="PS50067">
    <property type="entry name" value="KINESIN_MOTOR_2"/>
    <property type="match status" value="1"/>
</dbReference>
<dbReference type="Proteomes" id="UP000796761">
    <property type="component" value="Unassembled WGS sequence"/>
</dbReference>